<name>A0A059Q326_9POAL</name>
<accession>A0A059Q326</accession>
<proteinExistence type="predicted"/>
<organism evidence="2">
    <name type="scientific">Saccharum hybrid cultivar R570</name>
    <dbReference type="NCBI Taxonomy" id="131158"/>
    <lineage>
        <taxon>Eukaryota</taxon>
        <taxon>Viridiplantae</taxon>
        <taxon>Streptophyta</taxon>
        <taxon>Embryophyta</taxon>
        <taxon>Tracheophyta</taxon>
        <taxon>Spermatophyta</taxon>
        <taxon>Magnoliopsida</taxon>
        <taxon>Liliopsida</taxon>
        <taxon>Poales</taxon>
        <taxon>Poaceae</taxon>
        <taxon>PACMAD clade</taxon>
        <taxon>Panicoideae</taxon>
        <taxon>Andropogonodae</taxon>
        <taxon>Andropogoneae</taxon>
        <taxon>Saccharinae</taxon>
        <taxon>Saccharum</taxon>
        <taxon>Saccharum officinarum species complex</taxon>
    </lineage>
</organism>
<evidence type="ECO:0000256" key="1">
    <source>
        <dbReference type="SAM" id="MobiDB-lite"/>
    </source>
</evidence>
<protein>
    <submittedName>
        <fullName evidence="2">Putative s15/NS1, RNA-biding</fullName>
    </submittedName>
</protein>
<gene>
    <name evidence="2" type="ORF">SHCRBa_086_A19_R_70</name>
    <name evidence="3" type="ORF">SHCRBa_134_H07_F_30</name>
</gene>
<dbReference type="EMBL" id="KF184851">
    <property type="protein sequence ID" value="AGT16851.1"/>
    <property type="molecule type" value="Genomic_DNA"/>
</dbReference>
<feature type="region of interest" description="Disordered" evidence="1">
    <location>
        <begin position="109"/>
        <end position="133"/>
    </location>
</feature>
<dbReference type="AlphaFoldDB" id="A0A059Q326"/>
<evidence type="ECO:0000313" key="2">
    <source>
        <dbReference type="EMBL" id="AGT16851.1"/>
    </source>
</evidence>
<dbReference type="EMBL" id="KF184877">
    <property type="protein sequence ID" value="AGT16895.1"/>
    <property type="molecule type" value="Genomic_DNA"/>
</dbReference>
<sequence>MAAAREISSVVNLDMLVTYKIDGDCSYSITVFTRALRLDGGAADAQQAEAVRVLKAGDGASKADINATVEALKALKVKAGVVARRLKQALGVGTSGAIGGPLPHVHISRAGGRDGPILPPSSHKSIPKIRAIR</sequence>
<reference evidence="2" key="1">
    <citation type="submission" date="2013-05" db="EMBL/GenBank/DDBJ databases">
        <title>Building the sugarcane genome for biotechnology and identifying evolutionary trends.</title>
        <authorList>
            <person name="De Setta N."/>
            <person name="Monteiro-Vitorello C.B."/>
            <person name="Metcalfe C.J."/>
            <person name="Cruz G.M.Q."/>
            <person name="Del Bem L.E."/>
            <person name="Vicentini R."/>
            <person name="Nogueira F.T.S."/>
            <person name="Campos R.A."/>
            <person name="Nunes S.L."/>
            <person name="Turrini P.C.G."/>
            <person name="Vieira A.P."/>
            <person name="Cruz E.A.O."/>
            <person name="Correa T.C.S."/>
            <person name="Hotta C.T."/>
            <person name="de Mello-Varani A."/>
            <person name="Vautrin S."/>
            <person name="Trindade A.S."/>
            <person name="Vilela M.M."/>
            <person name="Horta C.L."/>
            <person name="Sato P.M."/>
            <person name="de Andrade R.F."/>
            <person name="Nishiyama M.Y."/>
            <person name="Cardoso-Silva C.B."/>
            <person name="Scortecci K.C."/>
            <person name="Garcia A.A.F."/>
            <person name="Carneiro M.S."/>
            <person name="Kim C."/>
            <person name="Paterson A.H."/>
            <person name="Berges H."/>
            <person name="D'Hont A."/>
            <person name="de-Souza A.P."/>
            <person name="Souza G.M."/>
            <person name="Vincentz M."/>
            <person name="Kitajima J.P."/>
            <person name="Van Sluys M.-A."/>
        </authorList>
    </citation>
    <scope>NUCLEOTIDE SEQUENCE</scope>
</reference>
<evidence type="ECO:0000313" key="3">
    <source>
        <dbReference type="EMBL" id="AGT16895.1"/>
    </source>
</evidence>